<dbReference type="EMBL" id="CAJNOQ010035068">
    <property type="protein sequence ID" value="CAF1597855.1"/>
    <property type="molecule type" value="Genomic_DNA"/>
</dbReference>
<sequence length="91" mass="10018">MTEGQCQAATNMKNVRKALRARVGVKKTGAKRPTVLDKEPAHQRKQINNTKTIAGRPSKLPQRKRTMASSADVLRYDSGSDLQTESPSTPK</sequence>
<comment type="caution">
    <text evidence="2">The sequence shown here is derived from an EMBL/GenBank/DDBJ whole genome shotgun (WGS) entry which is preliminary data.</text>
</comment>
<evidence type="ECO:0000256" key="1">
    <source>
        <dbReference type="SAM" id="MobiDB-lite"/>
    </source>
</evidence>
<name>A0A816ANI5_9BILA</name>
<evidence type="ECO:0000313" key="3">
    <source>
        <dbReference type="EMBL" id="CAF4473453.1"/>
    </source>
</evidence>
<keyword evidence="4" id="KW-1185">Reference proteome</keyword>
<protein>
    <submittedName>
        <fullName evidence="2">Uncharacterized protein</fullName>
    </submittedName>
</protein>
<organism evidence="2 4">
    <name type="scientific">Didymodactylos carnosus</name>
    <dbReference type="NCBI Taxonomy" id="1234261"/>
    <lineage>
        <taxon>Eukaryota</taxon>
        <taxon>Metazoa</taxon>
        <taxon>Spiralia</taxon>
        <taxon>Gnathifera</taxon>
        <taxon>Rotifera</taxon>
        <taxon>Eurotatoria</taxon>
        <taxon>Bdelloidea</taxon>
        <taxon>Philodinida</taxon>
        <taxon>Philodinidae</taxon>
        <taxon>Didymodactylos</taxon>
    </lineage>
</organism>
<dbReference type="Proteomes" id="UP000663829">
    <property type="component" value="Unassembled WGS sequence"/>
</dbReference>
<dbReference type="EMBL" id="CAJOBC010101397">
    <property type="protein sequence ID" value="CAF4473453.1"/>
    <property type="molecule type" value="Genomic_DNA"/>
</dbReference>
<dbReference type="AlphaFoldDB" id="A0A816ANI5"/>
<feature type="region of interest" description="Disordered" evidence="1">
    <location>
        <begin position="25"/>
        <end position="91"/>
    </location>
</feature>
<evidence type="ECO:0000313" key="2">
    <source>
        <dbReference type="EMBL" id="CAF1597855.1"/>
    </source>
</evidence>
<gene>
    <name evidence="2" type="ORF">GPM918_LOCUS42221</name>
    <name evidence="3" type="ORF">SRO942_LOCUS43418</name>
</gene>
<reference evidence="2" key="1">
    <citation type="submission" date="2021-02" db="EMBL/GenBank/DDBJ databases">
        <authorList>
            <person name="Nowell W R."/>
        </authorList>
    </citation>
    <scope>NUCLEOTIDE SEQUENCE</scope>
</reference>
<dbReference type="Proteomes" id="UP000681722">
    <property type="component" value="Unassembled WGS sequence"/>
</dbReference>
<accession>A0A816ANI5</accession>
<evidence type="ECO:0000313" key="4">
    <source>
        <dbReference type="Proteomes" id="UP000663829"/>
    </source>
</evidence>
<feature type="compositionally biased region" description="Polar residues" evidence="1">
    <location>
        <begin position="80"/>
        <end position="91"/>
    </location>
</feature>
<feature type="non-terminal residue" evidence="2">
    <location>
        <position position="1"/>
    </location>
</feature>
<proteinExistence type="predicted"/>